<evidence type="ECO:0000313" key="6">
    <source>
        <dbReference type="EMBL" id="GAM14830.1"/>
    </source>
</evidence>
<dbReference type="HAMAP" id="MF_00294">
    <property type="entry name" value="Ribosomal_bL33"/>
    <property type="match status" value="1"/>
</dbReference>
<dbReference type="NCBIfam" id="NF001764">
    <property type="entry name" value="PRK00504.1"/>
    <property type="match status" value="1"/>
</dbReference>
<evidence type="ECO:0000256" key="4">
    <source>
        <dbReference type="ARBA" id="ARBA00035176"/>
    </source>
</evidence>
<dbReference type="GO" id="GO:0005737">
    <property type="term" value="C:cytoplasm"/>
    <property type="evidence" value="ECO:0007669"/>
    <property type="project" value="UniProtKB-ARBA"/>
</dbReference>
<evidence type="ECO:0000256" key="5">
    <source>
        <dbReference type="HAMAP-Rule" id="MF_00294"/>
    </source>
</evidence>
<comment type="caution">
    <text evidence="6">The sequence shown here is derived from an EMBL/GenBank/DDBJ whole genome shotgun (WGS) entry which is preliminary data.</text>
</comment>
<proteinExistence type="inferred from homology"/>
<comment type="similarity">
    <text evidence="1 5">Belongs to the bacterial ribosomal protein bL33 family.</text>
</comment>
<keyword evidence="3 5" id="KW-0687">Ribonucleoprotein</keyword>
<dbReference type="GO" id="GO:1990904">
    <property type="term" value="C:ribonucleoprotein complex"/>
    <property type="evidence" value="ECO:0007669"/>
    <property type="project" value="UniProtKB-KW"/>
</dbReference>
<dbReference type="InterPro" id="IPR038584">
    <property type="entry name" value="Ribosomal_bL33_sf"/>
</dbReference>
<organism evidence="6 7">
    <name type="scientific">Mesobacillus selenatarsenatis (strain DSM 18680 / JCM 14380 / FERM P-15431 / SF-1)</name>
    <dbReference type="NCBI Taxonomy" id="1321606"/>
    <lineage>
        <taxon>Bacteria</taxon>
        <taxon>Bacillati</taxon>
        <taxon>Bacillota</taxon>
        <taxon>Bacilli</taxon>
        <taxon>Bacillales</taxon>
        <taxon>Bacillaceae</taxon>
        <taxon>Mesobacillus</taxon>
    </lineage>
</organism>
<dbReference type="Pfam" id="PF00471">
    <property type="entry name" value="Ribosomal_L33"/>
    <property type="match status" value="1"/>
</dbReference>
<dbReference type="InterPro" id="IPR001705">
    <property type="entry name" value="Ribosomal_bL33"/>
</dbReference>
<dbReference type="SUPFAM" id="SSF57829">
    <property type="entry name" value="Zn-binding ribosomal proteins"/>
    <property type="match status" value="1"/>
</dbReference>
<protein>
    <recommendedName>
        <fullName evidence="4 5">Large ribosomal subunit protein bL33</fullName>
    </recommendedName>
</protein>
<name>A0A0A8X4C9_MESS1</name>
<evidence type="ECO:0000256" key="2">
    <source>
        <dbReference type="ARBA" id="ARBA00022980"/>
    </source>
</evidence>
<dbReference type="GO" id="GO:0005840">
    <property type="term" value="C:ribosome"/>
    <property type="evidence" value="ECO:0007669"/>
    <property type="project" value="UniProtKB-KW"/>
</dbReference>
<dbReference type="NCBIfam" id="NF001860">
    <property type="entry name" value="PRK00595.1"/>
    <property type="match status" value="1"/>
</dbReference>
<evidence type="ECO:0000256" key="3">
    <source>
        <dbReference type="ARBA" id="ARBA00023274"/>
    </source>
</evidence>
<dbReference type="NCBIfam" id="TIGR01023">
    <property type="entry name" value="rpmG_bact"/>
    <property type="match status" value="1"/>
</dbReference>
<dbReference type="STRING" id="1321606.SAMD00020551_2984"/>
<dbReference type="PANTHER" id="PTHR43168:SF2">
    <property type="entry name" value="LARGE RIBOSOMAL SUBUNIT PROTEIN BL33C"/>
    <property type="match status" value="1"/>
</dbReference>
<keyword evidence="2 5" id="KW-0689">Ribosomal protein</keyword>
<dbReference type="AlphaFoldDB" id="A0A0A8X4C9"/>
<dbReference type="GO" id="GO:0006412">
    <property type="term" value="P:translation"/>
    <property type="evidence" value="ECO:0007669"/>
    <property type="project" value="UniProtKB-UniRule"/>
</dbReference>
<accession>A0A0A8X4C9</accession>
<sequence length="64" mass="7215">MTSDWNQPFEAGVVSMNNKVTLACKECGSRNYSTTSNKQTQTERLELKKYCSNCGAHTVHKETK</sequence>
<dbReference type="PANTHER" id="PTHR43168">
    <property type="entry name" value="50S RIBOSOMAL PROTEIN L33, CHLOROPLASTIC"/>
    <property type="match status" value="1"/>
</dbReference>
<reference evidence="6 7" key="1">
    <citation type="submission" date="2013-06" db="EMBL/GenBank/DDBJ databases">
        <title>Whole genome shotgun sequence of Bacillus selenatarsenatis SF-1.</title>
        <authorList>
            <person name="Kuroda M."/>
            <person name="Sei K."/>
            <person name="Yamashita M."/>
            <person name="Ike M."/>
        </authorList>
    </citation>
    <scope>NUCLEOTIDE SEQUENCE [LARGE SCALE GENOMIC DNA]</scope>
    <source>
        <strain evidence="6 7">SF-1</strain>
    </source>
</reference>
<evidence type="ECO:0000313" key="7">
    <source>
        <dbReference type="Proteomes" id="UP000031014"/>
    </source>
</evidence>
<gene>
    <name evidence="5" type="primary">rpmG</name>
    <name evidence="6" type="ORF">SAMD00020551_2984</name>
</gene>
<dbReference type="Proteomes" id="UP000031014">
    <property type="component" value="Unassembled WGS sequence"/>
</dbReference>
<keyword evidence="7" id="KW-1185">Reference proteome</keyword>
<dbReference type="EMBL" id="BASE01000070">
    <property type="protein sequence ID" value="GAM14830.1"/>
    <property type="molecule type" value="Genomic_DNA"/>
</dbReference>
<dbReference type="Gene3D" id="2.20.28.120">
    <property type="entry name" value="Ribosomal protein L33"/>
    <property type="match status" value="1"/>
</dbReference>
<evidence type="ECO:0000256" key="1">
    <source>
        <dbReference type="ARBA" id="ARBA00007596"/>
    </source>
</evidence>
<dbReference type="GO" id="GO:0003735">
    <property type="term" value="F:structural constituent of ribosome"/>
    <property type="evidence" value="ECO:0007669"/>
    <property type="project" value="InterPro"/>
</dbReference>
<dbReference type="InterPro" id="IPR011332">
    <property type="entry name" value="Ribosomal_zn-bd"/>
</dbReference>